<organism evidence="2 3">
    <name type="scientific">Colletotrichum lupini</name>
    <dbReference type="NCBI Taxonomy" id="145971"/>
    <lineage>
        <taxon>Eukaryota</taxon>
        <taxon>Fungi</taxon>
        <taxon>Dikarya</taxon>
        <taxon>Ascomycota</taxon>
        <taxon>Pezizomycotina</taxon>
        <taxon>Sordariomycetes</taxon>
        <taxon>Hypocreomycetidae</taxon>
        <taxon>Glomerellales</taxon>
        <taxon>Glomerellaceae</taxon>
        <taxon>Colletotrichum</taxon>
        <taxon>Colletotrichum acutatum species complex</taxon>
    </lineage>
</organism>
<evidence type="ECO:0000256" key="1">
    <source>
        <dbReference type="SAM" id="MobiDB-lite"/>
    </source>
</evidence>
<dbReference type="KEGG" id="clup:CLUP02_12193"/>
<proteinExistence type="predicted"/>
<evidence type="ECO:0000313" key="3">
    <source>
        <dbReference type="Proteomes" id="UP000830671"/>
    </source>
</evidence>
<evidence type="ECO:0000313" key="2">
    <source>
        <dbReference type="EMBL" id="UQC86691.1"/>
    </source>
</evidence>
<dbReference type="GeneID" id="73346167"/>
<dbReference type="EMBL" id="CP019478">
    <property type="protein sequence ID" value="UQC86691.1"/>
    <property type="molecule type" value="Genomic_DNA"/>
</dbReference>
<keyword evidence="3" id="KW-1185">Reference proteome</keyword>
<gene>
    <name evidence="2" type="ORF">CLUP02_12193</name>
</gene>
<dbReference type="RefSeq" id="XP_049148302.1">
    <property type="nucleotide sequence ID" value="XM_049291157.1"/>
</dbReference>
<dbReference type="Proteomes" id="UP000830671">
    <property type="component" value="Chromosome 6"/>
</dbReference>
<feature type="region of interest" description="Disordered" evidence="1">
    <location>
        <begin position="29"/>
        <end position="49"/>
    </location>
</feature>
<accession>A0A9Q8WKJ5</accession>
<dbReference type="AlphaFoldDB" id="A0A9Q8WKJ5"/>
<sequence>MSRCLLLDGALPDPFSGLFSTQREKGIKKRNGTHTELGKKGTPQSNLPGYFLRDTKHPLAYPLRYIEAAFDIVQAEKGRKTRLP</sequence>
<protein>
    <submittedName>
        <fullName evidence="2">Uncharacterized protein</fullName>
    </submittedName>
</protein>
<reference evidence="2" key="1">
    <citation type="journal article" date="2021" name="Mol. Plant Microbe Interact.">
        <title>Complete Genome Sequence of the Plant-Pathogenic Fungus Colletotrichum lupini.</title>
        <authorList>
            <person name="Baroncelli R."/>
            <person name="Pensec F."/>
            <person name="Da Lio D."/>
            <person name="Boufleur T."/>
            <person name="Vicente I."/>
            <person name="Sarrocco S."/>
            <person name="Picot A."/>
            <person name="Baraldi E."/>
            <person name="Sukno S."/>
            <person name="Thon M."/>
            <person name="Le Floch G."/>
        </authorList>
    </citation>
    <scope>NUCLEOTIDE SEQUENCE</scope>
    <source>
        <strain evidence="2">IMI 504893</strain>
    </source>
</reference>
<name>A0A9Q8WKJ5_9PEZI</name>